<sequence>MLCIYDTLYRLGLWSIFVLNSWLLAYQMTGEKKRGKRTPRLRRNYELAPGVMRFSRARMYSKRAIYAKKPFPVSKKTKEVKEKFVTKKIGGEKNGEVRKVRIKKGPKYLPEDRFVWKSYHRRPAKVPLRSSLTPGTVLILLTGRHKGKRVIFLKQLAKSGLLLVTGPLKLNSCPLRRIAQAFVIATKTKVDVSEVKIPDHINDEYFRRKTNKKVPRKGDSALFAQGHEVISLFQQSEWTVSKCTSLHFTSARTAVIFHSSGNIKIVLQEYQVSDQRKADQKAIDAPILAAIKKEPEHKFLFRYLASRFSLGKNQFPHKMIF</sequence>
<keyword evidence="8" id="KW-0472">Membrane</keyword>
<evidence type="ECO:0000256" key="6">
    <source>
        <dbReference type="ARBA" id="ARBA00035351"/>
    </source>
</evidence>
<keyword evidence="8" id="KW-0812">Transmembrane</keyword>
<dbReference type="EMBL" id="UXUI01007160">
    <property type="protein sequence ID" value="VDD85881.1"/>
    <property type="molecule type" value="Genomic_DNA"/>
</dbReference>
<name>A0A0N4UV64_ENTVE</name>
<evidence type="ECO:0000256" key="5">
    <source>
        <dbReference type="ARBA" id="ARBA00035233"/>
    </source>
</evidence>
<dbReference type="PANTHER" id="PTHR10715:SF0">
    <property type="entry name" value="LARGE RIBOSOMAL SUBUNIT PROTEIN EL6"/>
    <property type="match status" value="1"/>
</dbReference>
<keyword evidence="3" id="KW-0687">Ribonucleoprotein</keyword>
<evidence type="ECO:0000259" key="9">
    <source>
        <dbReference type="Pfam" id="PF03868"/>
    </source>
</evidence>
<dbReference type="InterPro" id="IPR005568">
    <property type="entry name" value="Ribosomal_uL6_N"/>
</dbReference>
<dbReference type="PANTHER" id="PTHR10715">
    <property type="entry name" value="60S RIBOSOMAL PROTEIN L6"/>
    <property type="match status" value="1"/>
</dbReference>
<accession>A0A0N4UV64</accession>
<feature type="transmembrane region" description="Helical" evidence="8">
    <location>
        <begin position="12"/>
        <end position="30"/>
    </location>
</feature>
<dbReference type="GO" id="GO:0003723">
    <property type="term" value="F:RNA binding"/>
    <property type="evidence" value="ECO:0007669"/>
    <property type="project" value="TreeGrafter"/>
</dbReference>
<dbReference type="GO" id="GO:0003735">
    <property type="term" value="F:structural constituent of ribosome"/>
    <property type="evidence" value="ECO:0007669"/>
    <property type="project" value="InterPro"/>
</dbReference>
<comment type="similarity">
    <text evidence="1">Belongs to the eukaryotic ribosomal protein eL6 family.</text>
</comment>
<dbReference type="CDD" id="cd13156">
    <property type="entry name" value="KOW_RPL6"/>
    <property type="match status" value="1"/>
</dbReference>
<evidence type="ECO:0000256" key="1">
    <source>
        <dbReference type="ARBA" id="ARBA00010592"/>
    </source>
</evidence>
<dbReference type="STRING" id="51028.A0A0N4UV64"/>
<dbReference type="FunFam" id="2.30.30.30:FF:000014">
    <property type="entry name" value="60S ribosomal protein L6"/>
    <property type="match status" value="1"/>
</dbReference>
<evidence type="ECO:0000256" key="7">
    <source>
        <dbReference type="ARBA" id="ARBA00046388"/>
    </source>
</evidence>
<keyword evidence="8" id="KW-1133">Transmembrane helix</keyword>
<evidence type="ECO:0000256" key="3">
    <source>
        <dbReference type="ARBA" id="ARBA00023274"/>
    </source>
</evidence>
<keyword evidence="11" id="KW-1185">Reference proteome</keyword>
<organism evidence="12">
    <name type="scientific">Enterobius vermicularis</name>
    <name type="common">Human pinworm</name>
    <dbReference type="NCBI Taxonomy" id="51028"/>
    <lineage>
        <taxon>Eukaryota</taxon>
        <taxon>Metazoa</taxon>
        <taxon>Ecdysozoa</taxon>
        <taxon>Nematoda</taxon>
        <taxon>Chromadorea</taxon>
        <taxon>Rhabditida</taxon>
        <taxon>Spirurina</taxon>
        <taxon>Oxyuridomorpha</taxon>
        <taxon>Oxyuroidea</taxon>
        <taxon>Oxyuridae</taxon>
        <taxon>Enterobius</taxon>
    </lineage>
</organism>
<dbReference type="Gene3D" id="2.30.30.30">
    <property type="match status" value="1"/>
</dbReference>
<protein>
    <recommendedName>
        <fullName evidence="5">Large ribosomal subunit protein eL6</fullName>
    </recommendedName>
    <alternativeName>
        <fullName evidence="6">60S ribosomal protein L6</fullName>
    </alternativeName>
</protein>
<dbReference type="InterPro" id="IPR014722">
    <property type="entry name" value="Rib_uL2_dom2"/>
</dbReference>
<gene>
    <name evidence="10" type="ORF">EVEC_LOCUS1024</name>
</gene>
<evidence type="ECO:0000256" key="8">
    <source>
        <dbReference type="SAM" id="Phobius"/>
    </source>
</evidence>
<dbReference type="Pfam" id="PF03868">
    <property type="entry name" value="Ribosomal_L6e_N"/>
    <property type="match status" value="1"/>
</dbReference>
<evidence type="ECO:0000256" key="2">
    <source>
        <dbReference type="ARBA" id="ARBA00022980"/>
    </source>
</evidence>
<comment type="function">
    <text evidence="4">Component of the large ribosomal subunit. The ribosome is a large ribonucleoprotein complex responsible for the synthesis of proteins in the cell.</text>
</comment>
<dbReference type="WBParaSite" id="EVEC_0000131601-mRNA-1">
    <property type="protein sequence ID" value="EVEC_0000131601-mRNA-1"/>
    <property type="gene ID" value="EVEC_0000131601"/>
</dbReference>
<keyword evidence="2" id="KW-0689">Ribosomal protein</keyword>
<dbReference type="OrthoDB" id="2436667at2759"/>
<evidence type="ECO:0000256" key="4">
    <source>
        <dbReference type="ARBA" id="ARBA00034092"/>
    </source>
</evidence>
<reference evidence="12" key="1">
    <citation type="submission" date="2017-02" db="UniProtKB">
        <authorList>
            <consortium name="WormBaseParasite"/>
        </authorList>
    </citation>
    <scope>IDENTIFICATION</scope>
</reference>
<dbReference type="Pfam" id="PF01159">
    <property type="entry name" value="Ribosomal_L6e"/>
    <property type="match status" value="2"/>
</dbReference>
<dbReference type="SUPFAM" id="SSF50104">
    <property type="entry name" value="Translation proteins SH3-like domain"/>
    <property type="match status" value="1"/>
</dbReference>
<dbReference type="GO" id="GO:0002181">
    <property type="term" value="P:cytoplasmic translation"/>
    <property type="evidence" value="ECO:0007669"/>
    <property type="project" value="TreeGrafter"/>
</dbReference>
<reference evidence="10 11" key="2">
    <citation type="submission" date="2018-10" db="EMBL/GenBank/DDBJ databases">
        <authorList>
            <consortium name="Pathogen Informatics"/>
        </authorList>
    </citation>
    <scope>NUCLEOTIDE SEQUENCE [LARGE SCALE GENOMIC DNA]</scope>
</reference>
<dbReference type="GO" id="GO:0022625">
    <property type="term" value="C:cytosolic large ribosomal subunit"/>
    <property type="evidence" value="ECO:0007669"/>
    <property type="project" value="TreeGrafter"/>
</dbReference>
<proteinExistence type="inferred from homology"/>
<feature type="domain" description="Large ribosomal subunit protein uL6 N-terminal" evidence="9">
    <location>
        <begin position="36"/>
        <end position="87"/>
    </location>
</feature>
<evidence type="ECO:0000313" key="11">
    <source>
        <dbReference type="Proteomes" id="UP000274131"/>
    </source>
</evidence>
<dbReference type="AlphaFoldDB" id="A0A0N4UV64"/>
<dbReference type="InterPro" id="IPR041997">
    <property type="entry name" value="Ribosomal_eL6_KOW"/>
</dbReference>
<comment type="subunit">
    <text evidence="7">Component of the large ribosomal subunit. May bind IPO9 with low affinity.</text>
</comment>
<evidence type="ECO:0000313" key="10">
    <source>
        <dbReference type="EMBL" id="VDD85881.1"/>
    </source>
</evidence>
<dbReference type="Proteomes" id="UP000274131">
    <property type="component" value="Unassembled WGS sequence"/>
</dbReference>
<dbReference type="InterPro" id="IPR000915">
    <property type="entry name" value="60S_ribosomal_eL6"/>
</dbReference>
<evidence type="ECO:0000313" key="12">
    <source>
        <dbReference type="WBParaSite" id="EVEC_0000131601-mRNA-1"/>
    </source>
</evidence>
<dbReference type="InterPro" id="IPR008991">
    <property type="entry name" value="Translation_prot_SH3-like_sf"/>
</dbReference>
<dbReference type="GO" id="GO:0000027">
    <property type="term" value="P:ribosomal large subunit assembly"/>
    <property type="evidence" value="ECO:0007669"/>
    <property type="project" value="TreeGrafter"/>
</dbReference>